<keyword evidence="5" id="KW-0143">Chaperone</keyword>
<proteinExistence type="inferred from homology"/>
<dbReference type="SUPFAM" id="SSF48592">
    <property type="entry name" value="GroEL equatorial domain-like"/>
    <property type="match status" value="1"/>
</dbReference>
<organism evidence="6 7">
    <name type="scientific">Paramaledivibacter caminithermalis (strain DSM 15212 / CIP 107654 / DViRD3)</name>
    <name type="common">Clostridium caminithermale</name>
    <dbReference type="NCBI Taxonomy" id="1121301"/>
    <lineage>
        <taxon>Bacteria</taxon>
        <taxon>Bacillati</taxon>
        <taxon>Bacillota</taxon>
        <taxon>Clostridia</taxon>
        <taxon>Peptostreptococcales</taxon>
        <taxon>Caminicellaceae</taxon>
        <taxon>Paramaledivibacter</taxon>
    </lineage>
</organism>
<dbReference type="RefSeq" id="WP_073147744.1">
    <property type="nucleotide sequence ID" value="NZ_FRAG01000009.1"/>
</dbReference>
<dbReference type="GO" id="GO:0016887">
    <property type="term" value="F:ATP hydrolysis activity"/>
    <property type="evidence" value="ECO:0007669"/>
    <property type="project" value="InterPro"/>
</dbReference>
<evidence type="ECO:0000256" key="3">
    <source>
        <dbReference type="ARBA" id="ARBA00022741"/>
    </source>
</evidence>
<dbReference type="InterPro" id="IPR027413">
    <property type="entry name" value="GROEL-like_equatorial_sf"/>
</dbReference>
<dbReference type="OrthoDB" id="2379282at2"/>
<evidence type="ECO:0000313" key="6">
    <source>
        <dbReference type="EMBL" id="SHJ79144.1"/>
    </source>
</evidence>
<dbReference type="CDD" id="cd00309">
    <property type="entry name" value="chaperonin_type_I_II"/>
    <property type="match status" value="1"/>
</dbReference>
<dbReference type="Gene3D" id="1.10.560.10">
    <property type="entry name" value="GroEL-like equatorial domain"/>
    <property type="match status" value="1"/>
</dbReference>
<dbReference type="Gene3D" id="3.50.7.10">
    <property type="entry name" value="GroEL"/>
    <property type="match status" value="1"/>
</dbReference>
<dbReference type="GO" id="GO:0140662">
    <property type="term" value="F:ATP-dependent protein folding chaperone"/>
    <property type="evidence" value="ECO:0007669"/>
    <property type="project" value="InterPro"/>
</dbReference>
<dbReference type="InterPro" id="IPR027409">
    <property type="entry name" value="GroEL-like_apical_dom_sf"/>
</dbReference>
<reference evidence="6 7" key="1">
    <citation type="submission" date="2016-11" db="EMBL/GenBank/DDBJ databases">
        <authorList>
            <person name="Jaros S."/>
            <person name="Januszkiewicz K."/>
            <person name="Wedrychowicz H."/>
        </authorList>
    </citation>
    <scope>NUCLEOTIDE SEQUENCE [LARGE SCALE GENOMIC DNA]</scope>
    <source>
        <strain evidence="6 7">DSM 15212</strain>
    </source>
</reference>
<gene>
    <name evidence="6" type="ORF">SAMN02745912_01089</name>
</gene>
<dbReference type="EMBL" id="FRAG01000009">
    <property type="protein sequence ID" value="SHJ79144.1"/>
    <property type="molecule type" value="Genomic_DNA"/>
</dbReference>
<comment type="similarity">
    <text evidence="2">Belongs to the TCP-1 chaperonin family.</text>
</comment>
<evidence type="ECO:0000256" key="1">
    <source>
        <dbReference type="ARBA" id="ARBA00006607"/>
    </source>
</evidence>
<dbReference type="SUPFAM" id="SSF52029">
    <property type="entry name" value="GroEL apical domain-like"/>
    <property type="match status" value="1"/>
</dbReference>
<dbReference type="InterPro" id="IPR017998">
    <property type="entry name" value="Chaperone_TCP-1"/>
</dbReference>
<comment type="similarity">
    <text evidence="1">Belongs to the chaperonin (HSP60) family.</text>
</comment>
<name>A0A1M6M6U3_PARC5</name>
<dbReference type="GO" id="GO:0005524">
    <property type="term" value="F:ATP binding"/>
    <property type="evidence" value="ECO:0007669"/>
    <property type="project" value="UniProtKB-KW"/>
</dbReference>
<keyword evidence="3" id="KW-0547">Nucleotide-binding</keyword>
<dbReference type="Pfam" id="PF00118">
    <property type="entry name" value="Cpn60_TCP1"/>
    <property type="match status" value="1"/>
</dbReference>
<dbReference type="AlphaFoldDB" id="A0A1M6M6U3"/>
<protein>
    <submittedName>
        <fullName evidence="6">Chaperonin GroEL (HSP60 family)</fullName>
    </submittedName>
</protein>
<dbReference type="InterPro" id="IPR002194">
    <property type="entry name" value="Chaperonin_TCP-1_CS"/>
</dbReference>
<dbReference type="Gene3D" id="3.30.260.10">
    <property type="entry name" value="TCP-1-like chaperonin intermediate domain"/>
    <property type="match status" value="1"/>
</dbReference>
<dbReference type="Proteomes" id="UP000184465">
    <property type="component" value="Unassembled WGS sequence"/>
</dbReference>
<dbReference type="PROSITE" id="PS00995">
    <property type="entry name" value="TCP1_3"/>
    <property type="match status" value="1"/>
</dbReference>
<evidence type="ECO:0000256" key="4">
    <source>
        <dbReference type="ARBA" id="ARBA00022840"/>
    </source>
</evidence>
<keyword evidence="7" id="KW-1185">Reference proteome</keyword>
<accession>A0A1M6M6U3</accession>
<dbReference type="InterPro" id="IPR002423">
    <property type="entry name" value="Cpn60/GroEL/TCP-1"/>
</dbReference>
<dbReference type="STRING" id="1121301.SAMN02745912_01089"/>
<dbReference type="InterPro" id="IPR027410">
    <property type="entry name" value="TCP-1-like_intermed_sf"/>
</dbReference>
<sequence>MNNNDNEFNKTEFRLSALKNNVKAINTIASSIEGTLGPRGMDCMIVDDYGNAIITNDGVTILSEISASHPAARLLINTVMSQEREVGDGTTTLTILAGTLLSSALKVAEMGVPIHKIIEGIKKGIRKAVEIVEKEKIMITETNYYLLKRVAYISAREDEEISNLIYKSAKIVGNDILNSNNFRLADCVEAIESTQNQVFSGVIIDKKTLNYFEDYTLSDAKIMVLDDSLDIDEERKKLLSTEAGVNNYLENVEILKSWAEKIVQMKVNLLLCDGTVNPVVMQILSDGNVFVVHRVLNSQLQKAAKHSGCKLIRKSALNKSVTNLNSCCGNADKVIYDAEKEQILIQDGHGKPYSTIIISASTGEVTRERERIAKDAASSLQFSIKYGIVPGGGALEIYISNLLKKYREEIMGMEKYGLDCVIEALKKPFLQMVDNSGFNSLEVLEKVIAEAKKGESNFISIDFQSGDIKEMLKEEIFDPAYVKTSAFKKAGEIAEAILKINLIIKGKS</sequence>
<evidence type="ECO:0000256" key="5">
    <source>
        <dbReference type="ARBA" id="ARBA00023186"/>
    </source>
</evidence>
<dbReference type="GO" id="GO:0051082">
    <property type="term" value="F:unfolded protein binding"/>
    <property type="evidence" value="ECO:0007669"/>
    <property type="project" value="InterPro"/>
</dbReference>
<dbReference type="PANTHER" id="PTHR11353">
    <property type="entry name" value="CHAPERONIN"/>
    <property type="match status" value="1"/>
</dbReference>
<evidence type="ECO:0000256" key="2">
    <source>
        <dbReference type="ARBA" id="ARBA00008020"/>
    </source>
</evidence>
<keyword evidence="4" id="KW-0067">ATP-binding</keyword>
<evidence type="ECO:0000313" key="7">
    <source>
        <dbReference type="Proteomes" id="UP000184465"/>
    </source>
</evidence>
<dbReference type="PRINTS" id="PR00304">
    <property type="entry name" value="TCOMPLEXTCP1"/>
</dbReference>